<feature type="transmembrane region" description="Helical" evidence="11">
    <location>
        <begin position="112"/>
        <end position="133"/>
    </location>
</feature>
<dbReference type="Pfam" id="PF00999">
    <property type="entry name" value="Na_H_Exchanger"/>
    <property type="match status" value="1"/>
</dbReference>
<dbReference type="Gene3D" id="3.40.50.720">
    <property type="entry name" value="NAD(P)-binding Rossmann-like Domain"/>
    <property type="match status" value="1"/>
</dbReference>
<feature type="transmembrane region" description="Helical" evidence="11">
    <location>
        <begin position="6"/>
        <end position="25"/>
    </location>
</feature>
<evidence type="ECO:0000256" key="3">
    <source>
        <dbReference type="ARBA" id="ARBA00022448"/>
    </source>
</evidence>
<sequence length="639" mass="69030">MHEGGFLYQAFVYLTAAVVSVPIAKKLGLGSVLGYLVAGIVIGPFALGLIGHEGAGVMEFAEFGIIMMLFLIGLELEPKMIWRLKRSILGMGGAQVVVSALLITAVAMLSGYAWQTGLALGLVLALSSTAIVLQSLQEKGLLKTDGGKNSFSVLLFQDIAIIPILALLPLLAVGGDDAAGYHGGGGHHGAAEWLEALPIWGQAGVVLGVVAGIVLVGHYLLNPVFGFIARTRLRELFTAAALLLVVGVTILMGMVGLSPALGTFLAGVVLAQSEYRHELETNIEPFKGLLLGLFFIAVGASIDFHVIAASPLVIFQLVVGLIALKFIVLVLVARIFSMSFDNILLFGFALAQGGEFAFVLFSFGVQNGVFEPVLVKPMIAVVAITMGLTPMFLLFNEKVLQPRFGTKEQERTSSDDTLRGQGIEEQGKVIIAGFGRVGSTVGRFMQANDESATYLDIDPDNVDLLRKLGLDVYYGDASRYELLHAAGAEQASLLIIAVDDPEKTVAIARTAMKHFPRLKIIARTAGLGDSHELIGMGIDHIYPETLDTALRIGVDALAILGHRRYHAVRAMHTFRRHEERHIHELAKLGHDRKELIREAKKRIEDLEELMLAEKRDMHSDKELGWDASGHISDEGHMRE</sequence>
<dbReference type="AlphaFoldDB" id="A0A5C4RZU3"/>
<proteinExistence type="inferred from homology"/>
<protein>
    <submittedName>
        <fullName evidence="13">Potassium transporter</fullName>
    </submittedName>
</protein>
<dbReference type="Pfam" id="PF02254">
    <property type="entry name" value="TrkA_N"/>
    <property type="match status" value="1"/>
</dbReference>
<dbReference type="InterPro" id="IPR006153">
    <property type="entry name" value="Cation/H_exchanger_TM"/>
</dbReference>
<evidence type="ECO:0000313" key="14">
    <source>
        <dbReference type="Proteomes" id="UP000309544"/>
    </source>
</evidence>
<dbReference type="GO" id="GO:0008324">
    <property type="term" value="F:monoatomic cation transmembrane transporter activity"/>
    <property type="evidence" value="ECO:0007669"/>
    <property type="project" value="InterPro"/>
</dbReference>
<dbReference type="GO" id="GO:0012505">
    <property type="term" value="C:endomembrane system"/>
    <property type="evidence" value="ECO:0007669"/>
    <property type="project" value="UniProtKB-SubCell"/>
</dbReference>
<evidence type="ECO:0000313" key="13">
    <source>
        <dbReference type="EMBL" id="TNJ36525.1"/>
    </source>
</evidence>
<name>A0A5C4RZU3_PROVB</name>
<feature type="transmembrane region" description="Helical" evidence="11">
    <location>
        <begin position="233"/>
        <end position="254"/>
    </location>
</feature>
<dbReference type="PANTHER" id="PTHR46157">
    <property type="entry name" value="K(+) EFFLUX ANTIPORTER 3, CHLOROPLASTIC"/>
    <property type="match status" value="1"/>
</dbReference>
<dbReference type="GO" id="GO:0005886">
    <property type="term" value="C:plasma membrane"/>
    <property type="evidence" value="ECO:0007669"/>
    <property type="project" value="TreeGrafter"/>
</dbReference>
<evidence type="ECO:0000256" key="8">
    <source>
        <dbReference type="ARBA" id="ARBA00022989"/>
    </source>
</evidence>
<dbReference type="FunFam" id="3.40.50.720:FF:000036">
    <property type="entry name" value="Glutathione-regulated potassium-efflux system protein KefB"/>
    <property type="match status" value="1"/>
</dbReference>
<feature type="transmembrane region" description="Helical" evidence="11">
    <location>
        <begin position="88"/>
        <end position="106"/>
    </location>
</feature>
<dbReference type="GO" id="GO:0015297">
    <property type="term" value="F:antiporter activity"/>
    <property type="evidence" value="ECO:0007669"/>
    <property type="project" value="UniProtKB-KW"/>
</dbReference>
<evidence type="ECO:0000256" key="1">
    <source>
        <dbReference type="ARBA" id="ARBA00004127"/>
    </source>
</evidence>
<keyword evidence="6 11" id="KW-0812">Transmembrane</keyword>
<evidence type="ECO:0000256" key="10">
    <source>
        <dbReference type="ARBA" id="ARBA00023136"/>
    </source>
</evidence>
<dbReference type="InterPro" id="IPR038770">
    <property type="entry name" value="Na+/solute_symporter_sf"/>
</dbReference>
<evidence type="ECO:0000256" key="4">
    <source>
        <dbReference type="ARBA" id="ARBA00022449"/>
    </source>
</evidence>
<keyword evidence="14" id="KW-1185">Reference proteome</keyword>
<feature type="transmembrane region" description="Helical" evidence="11">
    <location>
        <begin position="32"/>
        <end position="51"/>
    </location>
</feature>
<keyword evidence="3" id="KW-0813">Transport</keyword>
<feature type="transmembrane region" description="Helical" evidence="11">
    <location>
        <begin position="153"/>
        <end position="172"/>
    </location>
</feature>
<dbReference type="InterPro" id="IPR004771">
    <property type="entry name" value="K/H_exchanger"/>
</dbReference>
<feature type="transmembrane region" description="Helical" evidence="11">
    <location>
        <begin position="377"/>
        <end position="395"/>
    </location>
</feature>
<keyword evidence="4" id="KW-0050">Antiport</keyword>
<feature type="transmembrane region" description="Helical" evidence="11">
    <location>
        <begin position="199"/>
        <end position="221"/>
    </location>
</feature>
<dbReference type="PROSITE" id="PS51201">
    <property type="entry name" value="RCK_N"/>
    <property type="match status" value="1"/>
</dbReference>
<dbReference type="SUPFAM" id="SSF51735">
    <property type="entry name" value="NAD(P)-binding Rossmann-fold domains"/>
    <property type="match status" value="1"/>
</dbReference>
<feature type="transmembrane region" description="Helical" evidence="11">
    <location>
        <begin position="314"/>
        <end position="336"/>
    </location>
</feature>
<dbReference type="PANTHER" id="PTHR46157:SF4">
    <property type="entry name" value="K(+) EFFLUX ANTIPORTER 3, CHLOROPLASTIC"/>
    <property type="match status" value="1"/>
</dbReference>
<dbReference type="NCBIfam" id="TIGR00932">
    <property type="entry name" value="2a37"/>
    <property type="match status" value="1"/>
</dbReference>
<dbReference type="GO" id="GO:1902600">
    <property type="term" value="P:proton transmembrane transport"/>
    <property type="evidence" value="ECO:0007669"/>
    <property type="project" value="InterPro"/>
</dbReference>
<keyword evidence="8 11" id="KW-1133">Transmembrane helix</keyword>
<evidence type="ECO:0000256" key="7">
    <source>
        <dbReference type="ARBA" id="ARBA00022958"/>
    </source>
</evidence>
<gene>
    <name evidence="13" type="ORF">FGF68_07335</name>
</gene>
<comment type="similarity">
    <text evidence="2">Belongs to the monovalent cation:proton antiporter 2 (CPA2) transporter (TC 2.A.37) family.</text>
</comment>
<evidence type="ECO:0000256" key="5">
    <source>
        <dbReference type="ARBA" id="ARBA00022538"/>
    </source>
</evidence>
<dbReference type="Gene3D" id="1.20.1530.20">
    <property type="match status" value="1"/>
</dbReference>
<organism evidence="13 14">
    <name type="scientific">Prosthecochloris vibrioformis</name>
    <name type="common">Chlorobium vibrioforme</name>
    <dbReference type="NCBI Taxonomy" id="1098"/>
    <lineage>
        <taxon>Bacteria</taxon>
        <taxon>Pseudomonadati</taxon>
        <taxon>Chlorobiota</taxon>
        <taxon>Chlorobiia</taxon>
        <taxon>Chlorobiales</taxon>
        <taxon>Chlorobiaceae</taxon>
        <taxon>Prosthecochloris</taxon>
    </lineage>
</organism>
<comment type="subcellular location">
    <subcellularLocation>
        <location evidence="1">Endomembrane system</location>
        <topology evidence="1">Multi-pass membrane protein</topology>
    </subcellularLocation>
</comment>
<feature type="transmembrane region" description="Helical" evidence="11">
    <location>
        <begin position="57"/>
        <end position="76"/>
    </location>
</feature>
<accession>A0A5C4RZU3</accession>
<feature type="transmembrane region" description="Helical" evidence="11">
    <location>
        <begin position="343"/>
        <end position="365"/>
    </location>
</feature>
<keyword evidence="5" id="KW-0633">Potassium transport</keyword>
<dbReference type="RefSeq" id="WP_139626651.1">
    <property type="nucleotide sequence ID" value="NZ_VDCI01000005.1"/>
</dbReference>
<dbReference type="Proteomes" id="UP000309544">
    <property type="component" value="Unassembled WGS sequence"/>
</dbReference>
<feature type="transmembrane region" description="Helical" evidence="11">
    <location>
        <begin position="289"/>
        <end position="308"/>
    </location>
</feature>
<keyword evidence="9" id="KW-0406">Ion transport</keyword>
<feature type="domain" description="RCK N-terminal" evidence="12">
    <location>
        <begin position="426"/>
        <end position="542"/>
    </location>
</feature>
<evidence type="ECO:0000256" key="9">
    <source>
        <dbReference type="ARBA" id="ARBA00023065"/>
    </source>
</evidence>
<reference evidence="13 14" key="1">
    <citation type="submission" date="2019-05" db="EMBL/GenBank/DDBJ databases">
        <title>Draft Whole-Genome sequence of the green sulfur bacterium Prosthecochloris vibrioformis DSM 260.</title>
        <authorList>
            <person name="Meyer T.E."/>
            <person name="Kyndt J.A."/>
        </authorList>
    </citation>
    <scope>NUCLEOTIDE SEQUENCE [LARGE SCALE GENOMIC DNA]</scope>
    <source>
        <strain evidence="13 14">DSM 260</strain>
    </source>
</reference>
<keyword evidence="10 11" id="KW-0472">Membrane</keyword>
<evidence type="ECO:0000256" key="2">
    <source>
        <dbReference type="ARBA" id="ARBA00005551"/>
    </source>
</evidence>
<comment type="caution">
    <text evidence="13">The sequence shown here is derived from an EMBL/GenBank/DDBJ whole genome shotgun (WGS) entry which is preliminary data.</text>
</comment>
<evidence type="ECO:0000256" key="11">
    <source>
        <dbReference type="SAM" id="Phobius"/>
    </source>
</evidence>
<dbReference type="InterPro" id="IPR003148">
    <property type="entry name" value="RCK_N"/>
</dbReference>
<evidence type="ECO:0000259" key="12">
    <source>
        <dbReference type="PROSITE" id="PS51201"/>
    </source>
</evidence>
<dbReference type="GO" id="GO:0006813">
    <property type="term" value="P:potassium ion transport"/>
    <property type="evidence" value="ECO:0007669"/>
    <property type="project" value="UniProtKB-KW"/>
</dbReference>
<dbReference type="InterPro" id="IPR036291">
    <property type="entry name" value="NAD(P)-bd_dom_sf"/>
</dbReference>
<evidence type="ECO:0000256" key="6">
    <source>
        <dbReference type="ARBA" id="ARBA00022692"/>
    </source>
</evidence>
<keyword evidence="7" id="KW-0630">Potassium</keyword>
<dbReference type="EMBL" id="VDCI01000005">
    <property type="protein sequence ID" value="TNJ36525.1"/>
    <property type="molecule type" value="Genomic_DNA"/>
</dbReference>